<feature type="signal peptide" evidence="6">
    <location>
        <begin position="1"/>
        <end position="16"/>
    </location>
</feature>
<dbReference type="CDD" id="cd05716">
    <property type="entry name" value="IgV_pIgR_like"/>
    <property type="match status" value="1"/>
</dbReference>
<feature type="compositionally biased region" description="Low complexity" evidence="4">
    <location>
        <begin position="331"/>
        <end position="340"/>
    </location>
</feature>
<feature type="region of interest" description="Disordered" evidence="4">
    <location>
        <begin position="285"/>
        <end position="371"/>
    </location>
</feature>
<organism evidence="8 9">
    <name type="scientific">Carlito syrichta</name>
    <name type="common">Philippine tarsier</name>
    <name type="synonym">Tarsius syrichta</name>
    <dbReference type="NCBI Taxonomy" id="1868482"/>
    <lineage>
        <taxon>Eukaryota</taxon>
        <taxon>Metazoa</taxon>
        <taxon>Chordata</taxon>
        <taxon>Craniata</taxon>
        <taxon>Vertebrata</taxon>
        <taxon>Euteleostomi</taxon>
        <taxon>Mammalia</taxon>
        <taxon>Eutheria</taxon>
        <taxon>Euarchontoglires</taxon>
        <taxon>Primates</taxon>
        <taxon>Haplorrhini</taxon>
        <taxon>Tarsiiformes</taxon>
        <taxon>Tarsiidae</taxon>
        <taxon>Carlito</taxon>
    </lineage>
</organism>
<dbReference type="OrthoDB" id="9805957at2759"/>
<keyword evidence="2 5" id="KW-0812">Transmembrane</keyword>
<dbReference type="GO" id="GO:0004888">
    <property type="term" value="F:transmembrane signaling receptor activity"/>
    <property type="evidence" value="ECO:0007669"/>
    <property type="project" value="TreeGrafter"/>
</dbReference>
<gene>
    <name evidence="9" type="primary">FCMR</name>
</gene>
<keyword evidence="5" id="KW-1133">Transmembrane helix</keyword>
<name>A0A1U7U1N2_CARSF</name>
<dbReference type="KEGG" id="csyr:103266806"/>
<evidence type="ECO:0000313" key="9">
    <source>
        <dbReference type="RefSeq" id="XP_008062633.1"/>
    </source>
</evidence>
<feature type="compositionally biased region" description="Pro residues" evidence="4">
    <location>
        <begin position="341"/>
        <end position="357"/>
    </location>
</feature>
<feature type="chain" id="PRO_5010524631" evidence="6">
    <location>
        <begin position="17"/>
        <end position="439"/>
    </location>
</feature>
<keyword evidence="8" id="KW-1185">Reference proteome</keyword>
<comment type="subcellular location">
    <subcellularLocation>
        <location evidence="1">Membrane</location>
    </subcellularLocation>
</comment>
<dbReference type="GeneID" id="103266806"/>
<dbReference type="GO" id="GO:0005886">
    <property type="term" value="C:plasma membrane"/>
    <property type="evidence" value="ECO:0007669"/>
    <property type="project" value="TreeGrafter"/>
</dbReference>
<evidence type="ECO:0000313" key="8">
    <source>
        <dbReference type="Proteomes" id="UP000189704"/>
    </source>
</evidence>
<sequence length="439" mass="48884">MDFWLWSFYFLSVSGALRTLPEIQVDGELGGSVTIECPLPLPETHVRIYLCRETADSKRCSTVVSNKFVKEEYRDRVTLQPCPDKNLFQVEVTDLTESDSGVYACGTGKRTNRGKTQKVTLNVHIQYEPFWEKEPPQWFPKFPHLPHWLQMLPHASSSEFTDKATMPTQRTEAPPVQHLYPTSRITHHPQVSRATSVATAKPTTLLPSTTASKTSALARLLKSRTASYNHHTRLHKQRAFNYGSQSEREGQEFHILIPTILGLCLLALLVLVVKRAIERRTALSRRARRRAVRMRALESARRPRSQRPRAQQRPRCQNNLYSACPRRARGADAAGDGEAPVPGPGALTPPAPPPVSPAPSLIGSRGSNGRPRTWAWPRARLLWLQATAFPAASGPAPGKRLCPFPALLVSGHPRPATVVGLVPSVLGKQSSWEKWVLDA</sequence>
<dbReference type="SUPFAM" id="SSF48726">
    <property type="entry name" value="Immunoglobulin"/>
    <property type="match status" value="1"/>
</dbReference>
<protein>
    <submittedName>
        <fullName evidence="9">Fas apoptotic inhibitory molecule 3</fullName>
    </submittedName>
</protein>
<dbReference type="InterPro" id="IPR036179">
    <property type="entry name" value="Ig-like_dom_sf"/>
</dbReference>
<dbReference type="InterPro" id="IPR050671">
    <property type="entry name" value="CD300_family_receptors"/>
</dbReference>
<dbReference type="PANTHER" id="PTHR11860">
    <property type="entry name" value="POLYMERIC-IMMUNOGLOBULIN RECEPTOR"/>
    <property type="match status" value="1"/>
</dbReference>
<keyword evidence="6" id="KW-0732">Signal</keyword>
<evidence type="ECO:0000256" key="6">
    <source>
        <dbReference type="SAM" id="SignalP"/>
    </source>
</evidence>
<proteinExistence type="predicted"/>
<feature type="transmembrane region" description="Helical" evidence="5">
    <location>
        <begin position="253"/>
        <end position="273"/>
    </location>
</feature>
<dbReference type="RefSeq" id="XP_008062633.1">
    <property type="nucleotide sequence ID" value="XM_008064442.1"/>
</dbReference>
<dbReference type="InterPro" id="IPR013106">
    <property type="entry name" value="Ig_V-set"/>
</dbReference>
<evidence type="ECO:0000256" key="3">
    <source>
        <dbReference type="ARBA" id="ARBA00023136"/>
    </source>
</evidence>
<evidence type="ECO:0000256" key="2">
    <source>
        <dbReference type="ARBA" id="ARBA00022692"/>
    </source>
</evidence>
<dbReference type="PANTHER" id="PTHR11860:SF59">
    <property type="entry name" value="FAS APOPTOTIC INHIBITORY MOLECULE 3"/>
    <property type="match status" value="1"/>
</dbReference>
<evidence type="ECO:0000259" key="7">
    <source>
        <dbReference type="Pfam" id="PF07686"/>
    </source>
</evidence>
<feature type="domain" description="Immunoglobulin V-set" evidence="7">
    <location>
        <begin position="24"/>
        <end position="124"/>
    </location>
</feature>
<dbReference type="Gene3D" id="2.60.40.10">
    <property type="entry name" value="Immunoglobulins"/>
    <property type="match status" value="1"/>
</dbReference>
<accession>A0A1U7U1N2</accession>
<dbReference type="AlphaFoldDB" id="A0A1U7U1N2"/>
<feature type="non-terminal residue" evidence="9">
    <location>
        <position position="439"/>
    </location>
</feature>
<evidence type="ECO:0000256" key="1">
    <source>
        <dbReference type="ARBA" id="ARBA00004370"/>
    </source>
</evidence>
<keyword evidence="3 5" id="KW-0472">Membrane</keyword>
<reference evidence="9" key="1">
    <citation type="submission" date="2025-08" db="UniProtKB">
        <authorList>
            <consortium name="RefSeq"/>
        </authorList>
    </citation>
    <scope>IDENTIFICATION</scope>
</reference>
<dbReference type="Pfam" id="PF07686">
    <property type="entry name" value="V-set"/>
    <property type="match status" value="1"/>
</dbReference>
<dbReference type="CTD" id="9214"/>
<dbReference type="Proteomes" id="UP000189704">
    <property type="component" value="Unplaced"/>
</dbReference>
<evidence type="ECO:0000256" key="5">
    <source>
        <dbReference type="SAM" id="Phobius"/>
    </source>
</evidence>
<dbReference type="InterPro" id="IPR013783">
    <property type="entry name" value="Ig-like_fold"/>
</dbReference>
<evidence type="ECO:0000256" key="4">
    <source>
        <dbReference type="SAM" id="MobiDB-lite"/>
    </source>
</evidence>
<feature type="compositionally biased region" description="Basic residues" evidence="4">
    <location>
        <begin position="302"/>
        <end position="312"/>
    </location>
</feature>
<dbReference type="STRING" id="1868482.ENSTSYP00000012909"/>